<sequence>MHTLIVRRRDVLSVAAALFSFSASSSSLSLSLSLSLFSVDAPPLRSMPCFNLLVASKISGVCHCPIPIRPSLCVADVLGPCSFMLQASTHPVLNSCHHHTPRIILT</sequence>
<accession>A0A0A9C3K9</accession>
<organism evidence="1">
    <name type="scientific">Arundo donax</name>
    <name type="common">Giant reed</name>
    <name type="synonym">Donax arundinaceus</name>
    <dbReference type="NCBI Taxonomy" id="35708"/>
    <lineage>
        <taxon>Eukaryota</taxon>
        <taxon>Viridiplantae</taxon>
        <taxon>Streptophyta</taxon>
        <taxon>Embryophyta</taxon>
        <taxon>Tracheophyta</taxon>
        <taxon>Spermatophyta</taxon>
        <taxon>Magnoliopsida</taxon>
        <taxon>Liliopsida</taxon>
        <taxon>Poales</taxon>
        <taxon>Poaceae</taxon>
        <taxon>PACMAD clade</taxon>
        <taxon>Arundinoideae</taxon>
        <taxon>Arundineae</taxon>
        <taxon>Arundo</taxon>
    </lineage>
</organism>
<reference evidence="1" key="2">
    <citation type="journal article" date="2015" name="Data Brief">
        <title>Shoot transcriptome of the giant reed, Arundo donax.</title>
        <authorList>
            <person name="Barrero R.A."/>
            <person name="Guerrero F.D."/>
            <person name="Moolhuijzen P."/>
            <person name="Goolsby J.A."/>
            <person name="Tidwell J."/>
            <person name="Bellgard S.E."/>
            <person name="Bellgard M.I."/>
        </authorList>
    </citation>
    <scope>NUCLEOTIDE SEQUENCE</scope>
    <source>
        <tissue evidence="1">Shoot tissue taken approximately 20 cm above the soil surface</tissue>
    </source>
</reference>
<proteinExistence type="predicted"/>
<dbReference type="AlphaFoldDB" id="A0A0A9C3K9"/>
<reference evidence="1" key="1">
    <citation type="submission" date="2014-09" db="EMBL/GenBank/DDBJ databases">
        <authorList>
            <person name="Magalhaes I.L.F."/>
            <person name="Oliveira U."/>
            <person name="Santos F.R."/>
            <person name="Vidigal T.H.D.A."/>
            <person name="Brescovit A.D."/>
            <person name="Santos A.J."/>
        </authorList>
    </citation>
    <scope>NUCLEOTIDE SEQUENCE</scope>
    <source>
        <tissue evidence="1">Shoot tissue taken approximately 20 cm above the soil surface</tissue>
    </source>
</reference>
<name>A0A0A9C3K9_ARUDO</name>
<protein>
    <submittedName>
        <fullName evidence="1">Uncharacterized protein</fullName>
    </submittedName>
</protein>
<dbReference type="EMBL" id="GBRH01229910">
    <property type="protein sequence ID" value="JAD67985.1"/>
    <property type="molecule type" value="Transcribed_RNA"/>
</dbReference>
<evidence type="ECO:0000313" key="1">
    <source>
        <dbReference type="EMBL" id="JAD67985.1"/>
    </source>
</evidence>